<evidence type="ECO:0000313" key="3">
    <source>
        <dbReference type="EMBL" id="KAH9628690.1"/>
    </source>
</evidence>
<dbReference type="EMBL" id="JACEFF010000898">
    <property type="protein sequence ID" value="KAH9628690.1"/>
    <property type="molecule type" value="Genomic_DNA"/>
</dbReference>
<sequence length="403" mass="44842">MPPKKRTRVDASKIEEAVNEVLQKGISVRSAARIVNEPNIGNKKVFTVEQECSLADYLKTSAKMCHGLTTKQVRELAYQYAVRLNLTVPSSWNENNTASLDWLKGFLKISSLARTTSFNVHNFFDNLEKCYLKHNFSPNMIWNLDETACTTVTNAPKIVAQAGVKRVGQISSTERGSLVTMLGFANAAGGSIPPAFIFPRVHFKEHMLENGPTGALGLVNVSGWITEDCFLKALKHFVYFVKPSAESPALIVLDNHKTHITINVVLYARANNIIILTFPPPCSHRLQPLDVTVFGPFKARYRASMNDWMTSNPGKTVTIYNVAQFAKDAFYAAFNMNNVTSGFKNTGIWPINKNIFSDEDFLPAFVTDRPQPLKDSTGSAENSDEYSSNEEDVSHRSPNLINP</sequence>
<name>A0A922M238_SPOEX</name>
<dbReference type="Pfam" id="PF03184">
    <property type="entry name" value="DDE_1"/>
    <property type="match status" value="1"/>
</dbReference>
<evidence type="ECO:0000259" key="2">
    <source>
        <dbReference type="Pfam" id="PF03184"/>
    </source>
</evidence>
<feature type="domain" description="DDE-1" evidence="2">
    <location>
        <begin position="219"/>
        <end position="343"/>
    </location>
</feature>
<organism evidence="3 4">
    <name type="scientific">Spodoptera exigua</name>
    <name type="common">Beet armyworm</name>
    <name type="synonym">Noctua fulgens</name>
    <dbReference type="NCBI Taxonomy" id="7107"/>
    <lineage>
        <taxon>Eukaryota</taxon>
        <taxon>Metazoa</taxon>
        <taxon>Ecdysozoa</taxon>
        <taxon>Arthropoda</taxon>
        <taxon>Hexapoda</taxon>
        <taxon>Insecta</taxon>
        <taxon>Pterygota</taxon>
        <taxon>Neoptera</taxon>
        <taxon>Endopterygota</taxon>
        <taxon>Lepidoptera</taxon>
        <taxon>Glossata</taxon>
        <taxon>Ditrysia</taxon>
        <taxon>Noctuoidea</taxon>
        <taxon>Noctuidae</taxon>
        <taxon>Amphipyrinae</taxon>
        <taxon>Spodoptera</taxon>
    </lineage>
</organism>
<gene>
    <name evidence="3" type="ORF">HF086_008631</name>
</gene>
<protein>
    <recommendedName>
        <fullName evidence="2">DDE-1 domain-containing protein</fullName>
    </recommendedName>
</protein>
<comment type="caution">
    <text evidence="3">The sequence shown here is derived from an EMBL/GenBank/DDBJ whole genome shotgun (WGS) entry which is preliminary data.</text>
</comment>
<evidence type="ECO:0000313" key="4">
    <source>
        <dbReference type="Proteomes" id="UP000814243"/>
    </source>
</evidence>
<dbReference type="GO" id="GO:0003677">
    <property type="term" value="F:DNA binding"/>
    <property type="evidence" value="ECO:0007669"/>
    <property type="project" value="TreeGrafter"/>
</dbReference>
<feature type="region of interest" description="Disordered" evidence="1">
    <location>
        <begin position="367"/>
        <end position="403"/>
    </location>
</feature>
<feature type="compositionally biased region" description="Acidic residues" evidence="1">
    <location>
        <begin position="382"/>
        <end position="391"/>
    </location>
</feature>
<dbReference type="PANTHER" id="PTHR19303">
    <property type="entry name" value="TRANSPOSON"/>
    <property type="match status" value="1"/>
</dbReference>
<accession>A0A922M238</accession>
<dbReference type="Proteomes" id="UP000814243">
    <property type="component" value="Unassembled WGS sequence"/>
</dbReference>
<dbReference type="InterPro" id="IPR050863">
    <property type="entry name" value="CenT-Element_Derived"/>
</dbReference>
<evidence type="ECO:0000256" key="1">
    <source>
        <dbReference type="SAM" id="MobiDB-lite"/>
    </source>
</evidence>
<proteinExistence type="predicted"/>
<dbReference type="InterPro" id="IPR004875">
    <property type="entry name" value="DDE_SF_endonuclease_dom"/>
</dbReference>
<reference evidence="3" key="1">
    <citation type="journal article" date="2021" name="G3 (Bethesda)">
        <title>Genome and transcriptome analysis of the beet armyworm Spodoptera exigua reveals targets for pest control. .</title>
        <authorList>
            <person name="Simon S."/>
            <person name="Breeschoten T."/>
            <person name="Jansen H.J."/>
            <person name="Dirks R.P."/>
            <person name="Schranz M.E."/>
            <person name="Ros V.I.D."/>
        </authorList>
    </citation>
    <scope>NUCLEOTIDE SEQUENCE</scope>
    <source>
        <strain evidence="3">TB_SE_WUR_2020</strain>
    </source>
</reference>
<dbReference type="AlphaFoldDB" id="A0A922M238"/>
<dbReference type="PANTHER" id="PTHR19303:SF71">
    <property type="entry name" value="ZINC FINGER PHD-TYPE DOMAIN-CONTAINING PROTEIN"/>
    <property type="match status" value="1"/>
</dbReference>
<dbReference type="GO" id="GO:0005634">
    <property type="term" value="C:nucleus"/>
    <property type="evidence" value="ECO:0007669"/>
    <property type="project" value="TreeGrafter"/>
</dbReference>